<dbReference type="Proteomes" id="UP000830729">
    <property type="component" value="Chromosome"/>
</dbReference>
<keyword evidence="1" id="KW-0812">Transmembrane</keyword>
<evidence type="ECO:0000256" key="1">
    <source>
        <dbReference type="SAM" id="Phobius"/>
    </source>
</evidence>
<dbReference type="GeneID" id="72185096"/>
<organism evidence="2 3">
    <name type="scientific">Halorussus limi</name>
    <dbReference type="NCBI Taxonomy" id="2938695"/>
    <lineage>
        <taxon>Archaea</taxon>
        <taxon>Methanobacteriati</taxon>
        <taxon>Methanobacteriota</taxon>
        <taxon>Stenosarchaea group</taxon>
        <taxon>Halobacteria</taxon>
        <taxon>Halobacteriales</taxon>
        <taxon>Haladaptataceae</taxon>
        <taxon>Halorussus</taxon>
    </lineage>
</organism>
<gene>
    <name evidence="2" type="ORF">M0R89_07815</name>
</gene>
<name>A0A8U0HZ73_9EURY</name>
<keyword evidence="1" id="KW-1133">Transmembrane helix</keyword>
<feature type="transmembrane region" description="Helical" evidence="1">
    <location>
        <begin position="39"/>
        <end position="59"/>
    </location>
</feature>
<dbReference type="AlphaFoldDB" id="A0A8U0HZ73"/>
<accession>A0A8U0HZ73</accession>
<evidence type="ECO:0000313" key="2">
    <source>
        <dbReference type="EMBL" id="UPV75956.1"/>
    </source>
</evidence>
<sequence length="110" mass="11390">MANTRVALAKGFSVGVVVILLLSGGAVLFEGGFGGVDFLLAYLLALLFSTAAAAGIWTGRYRLAAVGGVGMLAEVVLQRFNPFFVGLTTLLLVAVVVGYSGRTREHLSEG</sequence>
<feature type="transmembrane region" description="Helical" evidence="1">
    <location>
        <begin position="12"/>
        <end position="33"/>
    </location>
</feature>
<proteinExistence type="predicted"/>
<keyword evidence="1" id="KW-0472">Membrane</keyword>
<protein>
    <submittedName>
        <fullName evidence="2">Uncharacterized protein</fullName>
    </submittedName>
</protein>
<dbReference type="EMBL" id="CP096659">
    <property type="protein sequence ID" value="UPV75956.1"/>
    <property type="molecule type" value="Genomic_DNA"/>
</dbReference>
<dbReference type="KEGG" id="halx:M0R89_07815"/>
<reference evidence="2 3" key="1">
    <citation type="submission" date="2022-04" db="EMBL/GenBank/DDBJ databases">
        <title>Diverse halophilic archaea isolated from saline environments.</title>
        <authorList>
            <person name="Cui H.-L."/>
        </authorList>
    </citation>
    <scope>NUCLEOTIDE SEQUENCE [LARGE SCALE GENOMIC DNA]</scope>
    <source>
        <strain evidence="2 3">XZYJT49</strain>
    </source>
</reference>
<feature type="transmembrane region" description="Helical" evidence="1">
    <location>
        <begin position="80"/>
        <end position="100"/>
    </location>
</feature>
<keyword evidence="3" id="KW-1185">Reference proteome</keyword>
<evidence type="ECO:0000313" key="3">
    <source>
        <dbReference type="Proteomes" id="UP000830729"/>
    </source>
</evidence>
<dbReference type="RefSeq" id="WP_248651993.1">
    <property type="nucleotide sequence ID" value="NZ_CP096659.1"/>
</dbReference>